<evidence type="ECO:0000256" key="24">
    <source>
        <dbReference type="PROSITE-ProRule" id="PRU00228"/>
    </source>
</evidence>
<reference evidence="31" key="1">
    <citation type="submission" date="2025-08" db="UniProtKB">
        <authorList>
            <consortium name="Ensembl"/>
        </authorList>
    </citation>
    <scope>IDENTIFICATION</scope>
</reference>
<feature type="compositionally biased region" description="Polar residues" evidence="25">
    <location>
        <begin position="2083"/>
        <end position="2093"/>
    </location>
</feature>
<feature type="region of interest" description="Disordered" evidence="25">
    <location>
        <begin position="1438"/>
        <end position="1496"/>
    </location>
</feature>
<evidence type="ECO:0000313" key="31">
    <source>
        <dbReference type="Ensembl" id="ENSMMOP00000018446.1"/>
    </source>
</evidence>
<dbReference type="GO" id="GO:0140297">
    <property type="term" value="F:DNA-binding transcription factor binding"/>
    <property type="evidence" value="ECO:0007669"/>
    <property type="project" value="UniProtKB-ARBA"/>
</dbReference>
<dbReference type="Gene3D" id="1.20.920.10">
    <property type="entry name" value="Bromodomain-like"/>
    <property type="match status" value="1"/>
</dbReference>
<feature type="domain" description="CBP/p300-type HAT" evidence="30">
    <location>
        <begin position="1205"/>
        <end position="1582"/>
    </location>
</feature>
<evidence type="ECO:0000256" key="8">
    <source>
        <dbReference type="ARBA" id="ARBA00022679"/>
    </source>
</evidence>
<dbReference type="SUPFAM" id="SSF47040">
    <property type="entry name" value="Kix domain of CBP (creb binding protein)"/>
    <property type="match status" value="1"/>
</dbReference>
<feature type="compositionally biased region" description="Polar residues" evidence="25">
    <location>
        <begin position="795"/>
        <end position="804"/>
    </location>
</feature>
<dbReference type="CDD" id="cd05495">
    <property type="entry name" value="Bromo_cbp_like"/>
    <property type="match status" value="1"/>
</dbReference>
<keyword evidence="16" id="KW-0090">Biological rhythms</keyword>
<dbReference type="InterPro" id="IPR001487">
    <property type="entry name" value="Bromodomain"/>
</dbReference>
<dbReference type="InterPro" id="IPR010303">
    <property type="entry name" value="RING_CBP-p300"/>
</dbReference>
<feature type="compositionally biased region" description="Low complexity" evidence="25">
    <location>
        <begin position="1963"/>
        <end position="1972"/>
    </location>
</feature>
<sequence length="2221" mass="242940">MCWLAVCSVVIGKKGLLIDGNQFLFPSFSFLFLDLVSLFDLENDLPDELIPNGDLGMTSNGGPAGGGPGLSSIVPDAAAKHKQLSELLRPGSSSILGGGIQQGGMVGAQLGAVLGKSPLGQSSTNHQSPQVQKGGVATGQGNGSTGMGFNQTMLNSGQSHGVMGQAGQVMNGTLGPAGRGRPGMQYQGQGMQASQGPGVGGSVLAETLTQGGTQLGTHNALNAQQAGNINKMGMTGAPFSQQYGQAGVKQMGAAGVNGQQLQNKTALSNNLPQFPAELKGAGCVPNLMQQQVASVGIMPGAGGVSPGPTADPEKRKLIQQQLVLLLHAHKCQRREQANGEVRACALPHCRTMKNVLNHMTHCQAGKSCQAMLGSPGAGLQNAINTVGPGQPSATAINSATHIDPSSMQRAYAALGLPYGNQSPSQVQGQSPIQQNLQGAQHQQLRNMNPLGTEQMKIRSFFASVFSQLMPDGSVGGGMGNLPTATPLSAAGVRKAWHEHVTQDLRTHLVHKLVQAIFPTPDPAALKDRRMENLVAYARKVEGDMYESANSRDEYYHFLAEKIYKIQKELEEKRRSRLQKQPGMVGNAGPQQPVMAQSNTMDGPVSMPNMPNQIMNRMQVSQGINQFNPMAMQNAQMSQAPMGARAPSPMNHPQQMNMSSVPAMGMSPSRMPQTQGMMGSHPNNMVAQPANQSQFLPQGQFPVAAGGAVNVNVSLGQPITQPAVTQVRILYNSNLPVNALGSLGSQLPCGPAAQTNLRATPPPNSSANLQPQQQHHHASAQAQGPPRTPTPASVGGPSTTPTHAPSSLPGPPPAISTTPEPSLPPTPQQPQTEPPSQMQQPTSVKAQHPSTPLSQAAASLDNRVPSPAFVAELSSQQALPDMSSTETKLQVKDEEDDSNFAKKQLDIKMEDDETKPPLVKEEPDTVEPKQEKMEMEEKKPEIKAEPKEEEESGANTTSATSQNRKKIFKPEELRQALMPTLEALYRQDPESLPFRQPVDPMLLGIPDYFDIVKNPIDLSTIKRKLDTGQYQEPWQYVDDVWLMFNNAWLYNRKTSRVYKHCTKLAEVFEAEIDPVMQGLGYCCGRKYEFSPQTLCCYGKQLCTISRDGTYYSYQNRYHFCEKCFNEIQGNSVTLGDDPAQSQTMISKEQFEKKKNDMLDSEPFVECKDCGRKMHQICVLHYEVIWPSGFICDSCLKKSGKTRKENKFSARRLQSTRLGTYIEDRVNKYLKRQNHPEAGEVFVRVVASSDKTVEIKPGMKSRFVDSGEMMESFPYRTKALFAFEEIDGVDVCFFGMHVQEYGSECPFPNTRRVYISYLDSIHFFKPRMLRTAVYHEILIGYLEYVKKLGYVTGHIWACPPSEGDDYIFHCHPPDQKIPKPKRLQEWYRKMLDKAFAERIIHDYKDIFKQATEDRLTSANELPYFEGDFWPNVLEESIKELEQEEEERKKEENTASSETTEGPHADSKNAKKKNNKKTNKNKSSISRANKKKPGMPNVANDLSQKLYATMEKHKEVFFVIHLHAGPVINTLPPIMDPDPLLTCDLMDGRDAFLTLARDKHWEFSSLRRCKWSTMCMLVELHNQGQDRFVYTCNECKHHVETRWHCTVCEDYDLCINCYNSKGHEHQMVKWGLGIDDDSNGQGGEASKSPQESRRLSIQRCIQSLVHACQCRNANCSLPSCQKMKRVVQHTKGCKRKTNGGCPVCKQLIALCCYHAKHCQENKCPVPFCLNIKHKLRQQQLQHRLQQAQMMRRRMATMAGRGMPMPSPPTSAAPDTPNSVQQPNTPQTPQPMANQPQQQPPPNPTNIAQGFPNNGRGSQPPTPISQVMQAMQQGQWGPGMQNPMRNTQGHQQQGPPQPGPMGPQQVQGTPMAQQGQLMQRPMMPQQQGLQMPGVMPPQGPSQQGMTPQQQNMPRGLPGNIAPSALQELLRTLKSPSSPQQQQQVLTILKSNPHLMAAFIKQRTAGDGASTAVSSAGSGPGNGSHGPPRADDECWSKRQSSNVPQTAGGMPQGHGQFPQQQPGPASYSQLRMQQQMAMQGGGGPMGQLPPTSQMGQPGMGIDGPQNLLQQRMLQQQQQQQQMLKQQMGSPAQANSMSPQPHMLQGQAQGGAHLPGQTMASTLGNQVRSPAPVQSPRPPSQQPPHSSPSPRIQPQPSPQHSTLHSSSPHPSLGGPMSGSMEQGRMGTPEQSAMLPQLNTPNRGGLSNDMGMVGDTTGDTLEKFVEGL</sequence>
<evidence type="ECO:0000256" key="10">
    <source>
        <dbReference type="ARBA" id="ARBA00022737"/>
    </source>
</evidence>
<evidence type="ECO:0000256" key="22">
    <source>
        <dbReference type="PROSITE-ProRule" id="PRU00035"/>
    </source>
</evidence>
<feature type="compositionally biased region" description="Low complexity" evidence="25">
    <location>
        <begin position="2060"/>
        <end position="2082"/>
    </location>
</feature>
<dbReference type="GO" id="GO:0048511">
    <property type="term" value="P:rhythmic process"/>
    <property type="evidence" value="ECO:0007669"/>
    <property type="project" value="UniProtKB-KW"/>
</dbReference>
<dbReference type="OMA" id="HMSANNG"/>
<keyword evidence="11 24" id="KW-0863">Zinc-finger</keyword>
<keyword evidence="15" id="KW-0805">Transcription regulation</keyword>
<dbReference type="Pfam" id="PF00439">
    <property type="entry name" value="Bromodomain"/>
    <property type="match status" value="1"/>
</dbReference>
<dbReference type="GO" id="GO:0005667">
    <property type="term" value="C:transcription regulator complex"/>
    <property type="evidence" value="ECO:0007669"/>
    <property type="project" value="TreeGrafter"/>
</dbReference>
<dbReference type="InterPro" id="IPR056484">
    <property type="entry name" value="PHD_P300"/>
</dbReference>
<dbReference type="PROSITE" id="PS50952">
    <property type="entry name" value="KIX"/>
    <property type="match status" value="1"/>
</dbReference>
<keyword evidence="10" id="KW-0677">Repeat</keyword>
<feature type="domain" description="TAZ-type" evidence="27">
    <location>
        <begin position="311"/>
        <end position="416"/>
    </location>
</feature>
<keyword evidence="32" id="KW-1185">Reference proteome</keyword>
<dbReference type="FunFam" id="1.20.920.10:FF:000001">
    <property type="entry name" value="Histone acetyltransferase p300"/>
    <property type="match status" value="1"/>
</dbReference>
<dbReference type="Pfam" id="PF06001">
    <property type="entry name" value="RING_CBP-p300"/>
    <property type="match status" value="1"/>
</dbReference>
<evidence type="ECO:0000256" key="4">
    <source>
        <dbReference type="ARBA" id="ARBA00022481"/>
    </source>
</evidence>
<feature type="domain" description="TAZ-type" evidence="27">
    <location>
        <begin position="1647"/>
        <end position="1728"/>
    </location>
</feature>
<dbReference type="GO" id="GO:0003713">
    <property type="term" value="F:transcription coactivator activity"/>
    <property type="evidence" value="ECO:0007669"/>
    <property type="project" value="InterPro"/>
</dbReference>
<feature type="domain" description="ZZ-type" evidence="28">
    <location>
        <begin position="1584"/>
        <end position="1632"/>
    </location>
</feature>
<keyword evidence="17 22" id="KW-0103">Bromodomain</keyword>
<feature type="compositionally biased region" description="Polar residues" evidence="25">
    <location>
        <begin position="843"/>
        <end position="856"/>
    </location>
</feature>
<evidence type="ECO:0000256" key="23">
    <source>
        <dbReference type="PROSITE-ProRule" id="PRU00203"/>
    </source>
</evidence>
<feature type="compositionally biased region" description="Low complexity" evidence="25">
    <location>
        <begin position="2152"/>
        <end position="2174"/>
    </location>
</feature>
<dbReference type="SMART" id="SM01250">
    <property type="entry name" value="KAT11"/>
    <property type="match status" value="1"/>
</dbReference>
<keyword evidence="14" id="KW-0007">Acetylation</keyword>
<dbReference type="PANTHER" id="PTHR13808:SF56">
    <property type="entry name" value="HISTONE ACETYLTRANSFERASE"/>
    <property type="match status" value="1"/>
</dbReference>
<dbReference type="Gene3D" id="2.10.110.40">
    <property type="match status" value="1"/>
</dbReference>
<keyword evidence="8" id="KW-0808">Transferase</keyword>
<dbReference type="CDD" id="cd15647">
    <property type="entry name" value="PHD_CBP"/>
    <property type="match status" value="1"/>
</dbReference>
<evidence type="ECO:0000256" key="14">
    <source>
        <dbReference type="ARBA" id="ARBA00022990"/>
    </source>
</evidence>
<dbReference type="SMART" id="SM00551">
    <property type="entry name" value="ZnF_TAZ"/>
    <property type="match status" value="2"/>
</dbReference>
<feature type="compositionally biased region" description="Polar residues" evidence="25">
    <location>
        <begin position="1803"/>
        <end position="1831"/>
    </location>
</feature>
<dbReference type="SUPFAM" id="SSF57933">
    <property type="entry name" value="TAZ domain"/>
    <property type="match status" value="2"/>
</dbReference>
<feature type="domain" description="KIX" evidence="29">
    <location>
        <begin position="491"/>
        <end position="570"/>
    </location>
</feature>
<dbReference type="Gene3D" id="3.30.60.90">
    <property type="match status" value="1"/>
</dbReference>
<organism evidence="31 32">
    <name type="scientific">Mola mola</name>
    <name type="common">Ocean sunfish</name>
    <name type="synonym">Tetraodon mola</name>
    <dbReference type="NCBI Taxonomy" id="94237"/>
    <lineage>
        <taxon>Eukaryota</taxon>
        <taxon>Metazoa</taxon>
        <taxon>Chordata</taxon>
        <taxon>Craniata</taxon>
        <taxon>Vertebrata</taxon>
        <taxon>Euteleostomi</taxon>
        <taxon>Actinopterygii</taxon>
        <taxon>Neopterygii</taxon>
        <taxon>Teleostei</taxon>
        <taxon>Neoteleostei</taxon>
        <taxon>Acanthomorphata</taxon>
        <taxon>Eupercaria</taxon>
        <taxon>Tetraodontiformes</taxon>
        <taxon>Molidae</taxon>
        <taxon>Mola</taxon>
    </lineage>
</organism>
<evidence type="ECO:0000259" key="26">
    <source>
        <dbReference type="PROSITE" id="PS50014"/>
    </source>
</evidence>
<keyword evidence="13" id="KW-0832">Ubl conjugation</keyword>
<dbReference type="Pfam" id="PF02135">
    <property type="entry name" value="zf-TAZ"/>
    <property type="match status" value="2"/>
</dbReference>
<dbReference type="SMART" id="SM00291">
    <property type="entry name" value="ZnF_ZZ"/>
    <property type="match status" value="1"/>
</dbReference>
<dbReference type="GO" id="GO:0008270">
    <property type="term" value="F:zinc ion binding"/>
    <property type="evidence" value="ECO:0007669"/>
    <property type="project" value="UniProtKB-KW"/>
</dbReference>
<feature type="region of interest" description="Disordered" evidence="25">
    <location>
        <begin position="118"/>
        <end position="142"/>
    </location>
</feature>
<dbReference type="SUPFAM" id="SSF47370">
    <property type="entry name" value="Bromodomain"/>
    <property type="match status" value="1"/>
</dbReference>
<dbReference type="GO" id="GO:0000123">
    <property type="term" value="C:histone acetyltransferase complex"/>
    <property type="evidence" value="ECO:0007669"/>
    <property type="project" value="InterPro"/>
</dbReference>
<evidence type="ECO:0000259" key="29">
    <source>
        <dbReference type="PROSITE" id="PS50952"/>
    </source>
</evidence>
<keyword evidence="19" id="KW-0539">Nucleus</keyword>
<dbReference type="Ensembl" id="ENSMMOT00000018746.1">
    <property type="protein sequence ID" value="ENSMMOP00000018446.1"/>
    <property type="gene ID" value="ENSMMOG00000013964.1"/>
</dbReference>
<evidence type="ECO:0000256" key="11">
    <source>
        <dbReference type="ARBA" id="ARBA00022771"/>
    </source>
</evidence>
<feature type="zinc finger region" description="TAZ-type" evidence="23">
    <location>
        <begin position="1647"/>
        <end position="1728"/>
    </location>
</feature>
<evidence type="ECO:0000256" key="5">
    <source>
        <dbReference type="ARBA" id="ARBA00022490"/>
    </source>
</evidence>
<evidence type="ECO:0000256" key="13">
    <source>
        <dbReference type="ARBA" id="ARBA00022843"/>
    </source>
</evidence>
<dbReference type="PROSITE" id="PS50135">
    <property type="entry name" value="ZF_ZZ_2"/>
    <property type="match status" value="1"/>
</dbReference>
<dbReference type="SUPFAM" id="SSF57850">
    <property type="entry name" value="RING/U-box"/>
    <property type="match status" value="1"/>
</dbReference>
<feature type="compositionally biased region" description="Low complexity" evidence="25">
    <location>
        <begin position="1858"/>
        <end position="1876"/>
    </location>
</feature>
<keyword evidence="18" id="KW-0804">Transcription</keyword>
<name>A0A3Q3WL57_MOLML</name>
<evidence type="ECO:0000256" key="20">
    <source>
        <dbReference type="ARBA" id="ARBA00023315"/>
    </source>
</evidence>
<feature type="compositionally biased region" description="Polar residues" evidence="25">
    <location>
        <begin position="119"/>
        <end position="131"/>
    </location>
</feature>
<dbReference type="InterPro" id="IPR036427">
    <property type="entry name" value="Bromodomain-like_sf"/>
</dbReference>
<dbReference type="GO" id="GO:0004402">
    <property type="term" value="F:histone acetyltransferase activity"/>
    <property type="evidence" value="ECO:0007669"/>
    <property type="project" value="InterPro"/>
</dbReference>
<dbReference type="CDD" id="cd15802">
    <property type="entry name" value="RING_CBP-p300"/>
    <property type="match status" value="1"/>
</dbReference>
<dbReference type="FunFam" id="1.10.246.20:FF:000001">
    <property type="entry name" value="E1A binding protein p300"/>
    <property type="match status" value="1"/>
</dbReference>
<feature type="region of interest" description="Disordered" evidence="25">
    <location>
        <begin position="1755"/>
        <end position="1876"/>
    </location>
</feature>
<dbReference type="Pfam" id="PF00569">
    <property type="entry name" value="ZZ"/>
    <property type="match status" value="1"/>
</dbReference>
<evidence type="ECO:0000313" key="32">
    <source>
        <dbReference type="Proteomes" id="UP000261620"/>
    </source>
</evidence>
<keyword evidence="12 23" id="KW-0862">Zinc</keyword>
<dbReference type="InterPro" id="IPR038547">
    <property type="entry name" value="RING_CBP-p300_sf"/>
</dbReference>
<dbReference type="InterPro" id="IPR009110">
    <property type="entry name" value="Nuc_rcpt_coact"/>
</dbReference>
<feature type="compositionally biased region" description="Pro residues" evidence="25">
    <location>
        <begin position="2127"/>
        <end position="2151"/>
    </location>
</feature>
<dbReference type="EC" id="2.3.1.48" evidence="3"/>
<feature type="compositionally biased region" description="Basic and acidic residues" evidence="25">
    <location>
        <begin position="898"/>
        <end position="945"/>
    </location>
</feature>
<feature type="compositionally biased region" description="Low complexity" evidence="25">
    <location>
        <begin position="1768"/>
        <end position="1793"/>
    </location>
</feature>
<dbReference type="Pfam" id="PF02172">
    <property type="entry name" value="KIX"/>
    <property type="match status" value="1"/>
</dbReference>
<evidence type="ECO:0000256" key="17">
    <source>
        <dbReference type="ARBA" id="ARBA00023117"/>
    </source>
</evidence>
<dbReference type="CDD" id="cd02337">
    <property type="entry name" value="ZZ_CBP"/>
    <property type="match status" value="1"/>
</dbReference>
<dbReference type="Gene3D" id="3.30.40.10">
    <property type="entry name" value="Zinc/RING finger domain, C3HC4 (zinc finger)"/>
    <property type="match status" value="1"/>
</dbReference>
<evidence type="ECO:0000256" key="9">
    <source>
        <dbReference type="ARBA" id="ARBA00022723"/>
    </source>
</evidence>
<evidence type="ECO:0000256" key="7">
    <source>
        <dbReference type="ARBA" id="ARBA00022553"/>
    </source>
</evidence>
<feature type="compositionally biased region" description="Polar residues" evidence="25">
    <location>
        <begin position="2112"/>
        <end position="2122"/>
    </location>
</feature>
<dbReference type="GO" id="GO:0045944">
    <property type="term" value="P:positive regulation of transcription by RNA polymerase II"/>
    <property type="evidence" value="ECO:0007669"/>
    <property type="project" value="TreeGrafter"/>
</dbReference>
<dbReference type="InterPro" id="IPR018359">
    <property type="entry name" value="Bromodomain_CS"/>
</dbReference>
<dbReference type="Proteomes" id="UP000261620">
    <property type="component" value="Unplaced"/>
</dbReference>
<dbReference type="InterPro" id="IPR000197">
    <property type="entry name" value="Znf_TAZ"/>
</dbReference>
<dbReference type="Gene3D" id="1.10.246.20">
    <property type="entry name" value="Coactivator CBP, KIX domain"/>
    <property type="match status" value="1"/>
</dbReference>
<dbReference type="PRINTS" id="PR00503">
    <property type="entry name" value="BROMODOMAIN"/>
</dbReference>
<evidence type="ECO:0000256" key="12">
    <source>
        <dbReference type="ARBA" id="ARBA00022833"/>
    </source>
</evidence>
<feature type="region of interest" description="Disordered" evidence="25">
    <location>
        <begin position="1963"/>
        <end position="2212"/>
    </location>
</feature>
<keyword evidence="4" id="KW-0488">Methylation</keyword>
<evidence type="ECO:0000256" key="2">
    <source>
        <dbReference type="ARBA" id="ARBA00004496"/>
    </source>
</evidence>
<evidence type="ECO:0000259" key="30">
    <source>
        <dbReference type="PROSITE" id="PS51727"/>
    </source>
</evidence>
<keyword evidence="6" id="KW-1017">Isopeptide bond</keyword>
<dbReference type="InterPro" id="IPR014744">
    <property type="entry name" value="Nuc_rcpt_coact_CREBbp"/>
</dbReference>
<evidence type="ECO:0000256" key="18">
    <source>
        <dbReference type="ARBA" id="ARBA00023163"/>
    </source>
</evidence>
<evidence type="ECO:0000256" key="19">
    <source>
        <dbReference type="ARBA" id="ARBA00023242"/>
    </source>
</evidence>
<feature type="compositionally biased region" description="Low complexity" evidence="25">
    <location>
        <begin position="828"/>
        <end position="842"/>
    </location>
</feature>
<keyword evidence="9 23" id="KW-0479">Metal-binding</keyword>
<dbReference type="Pfam" id="PF23570">
    <property type="entry name" value="PHD_P300"/>
    <property type="match status" value="1"/>
</dbReference>
<evidence type="ECO:0000256" key="16">
    <source>
        <dbReference type="ARBA" id="ARBA00023108"/>
    </source>
</evidence>
<dbReference type="InterPro" id="IPR035898">
    <property type="entry name" value="TAZ_dom_sf"/>
</dbReference>
<protein>
    <recommendedName>
        <fullName evidence="3">histone acetyltransferase</fullName>
        <ecNumber evidence="3">2.3.1.48</ecNumber>
    </recommendedName>
</protein>
<feature type="compositionally biased region" description="Basic residues" evidence="25">
    <location>
        <begin position="1467"/>
        <end position="1477"/>
    </location>
</feature>
<dbReference type="PROSITE" id="PS00633">
    <property type="entry name" value="BROMODOMAIN_1"/>
    <property type="match status" value="1"/>
</dbReference>
<accession>A0A3Q3WL57</accession>
<dbReference type="InterPro" id="IPR003101">
    <property type="entry name" value="KIX_dom"/>
</dbReference>
<dbReference type="InterPro" id="IPR031162">
    <property type="entry name" value="CBP_P300_HAT"/>
</dbReference>
<dbReference type="InterPro" id="IPR013178">
    <property type="entry name" value="Histone_AcTrfase_Rtt109/CBP"/>
</dbReference>
<dbReference type="FunFam" id="3.30.40.10:FF:000034">
    <property type="entry name" value="Histone acetyltransferase p300"/>
    <property type="match status" value="1"/>
</dbReference>
<dbReference type="PROSITE" id="PS50014">
    <property type="entry name" value="BROMODOMAIN_2"/>
    <property type="match status" value="1"/>
</dbReference>
<dbReference type="FunFam" id="3.30.60.90:FF:000003">
    <property type="entry name" value="E1A binding protein p300"/>
    <property type="match status" value="1"/>
</dbReference>
<comment type="subcellular location">
    <subcellularLocation>
        <location evidence="2">Cytoplasm</location>
    </subcellularLocation>
    <subcellularLocation>
        <location evidence="1">Nucleus</location>
    </subcellularLocation>
</comment>
<dbReference type="GO" id="GO:0005737">
    <property type="term" value="C:cytoplasm"/>
    <property type="evidence" value="ECO:0007669"/>
    <property type="project" value="UniProtKB-SubCell"/>
</dbReference>
<feature type="domain" description="Bromo" evidence="26">
    <location>
        <begin position="985"/>
        <end position="1057"/>
    </location>
</feature>
<evidence type="ECO:0000256" key="21">
    <source>
        <dbReference type="ARBA" id="ARBA00047411"/>
    </source>
</evidence>
<dbReference type="InterPro" id="IPR036529">
    <property type="entry name" value="KIX_dom_sf"/>
</dbReference>
<keyword evidence="5" id="KW-0963">Cytoplasm</keyword>
<comment type="catalytic activity">
    <reaction evidence="21">
        <text>(S)-lactoyl-CoA + L-lysyl-[protein] = N(6)-[(S)-lactoyl]-L-lysyl-[protein] + CoA + H(+)</text>
        <dbReference type="Rhea" id="RHEA:61996"/>
        <dbReference type="Rhea" id="RHEA-COMP:9752"/>
        <dbReference type="Rhea" id="RHEA-COMP:19466"/>
        <dbReference type="ChEBI" id="CHEBI:15378"/>
        <dbReference type="ChEBI" id="CHEBI:29969"/>
        <dbReference type="ChEBI" id="CHEBI:57287"/>
        <dbReference type="ChEBI" id="CHEBI:231527"/>
        <dbReference type="ChEBI" id="CHEBI:231528"/>
    </reaction>
    <physiologicalReaction direction="left-to-right" evidence="21">
        <dbReference type="Rhea" id="RHEA:61997"/>
    </physiologicalReaction>
</comment>
<keyword evidence="20" id="KW-0012">Acyltransferase</keyword>
<dbReference type="InterPro" id="IPR000433">
    <property type="entry name" value="Znf_ZZ"/>
</dbReference>
<dbReference type="GO" id="GO:0031490">
    <property type="term" value="F:chromatin DNA binding"/>
    <property type="evidence" value="ECO:0007669"/>
    <property type="project" value="TreeGrafter"/>
</dbReference>
<dbReference type="FunFam" id="1.20.1020.10:FF:000001">
    <property type="entry name" value="E1A binding protein p300"/>
    <property type="match status" value="1"/>
</dbReference>
<proteinExistence type="predicted"/>
<dbReference type="Gene3D" id="1.20.1020.10">
    <property type="entry name" value="TAZ domain"/>
    <property type="match status" value="2"/>
</dbReference>
<feature type="compositionally biased region" description="Low complexity" evidence="25">
    <location>
        <begin position="2008"/>
        <end position="2019"/>
    </location>
</feature>
<feature type="region of interest" description="Disordered" evidence="25">
    <location>
        <begin position="750"/>
        <end position="969"/>
    </location>
</feature>
<dbReference type="InterPro" id="IPR037073">
    <property type="entry name" value="Nuc_rcpt_coact_CREBbp_sf"/>
</dbReference>
<evidence type="ECO:0000256" key="1">
    <source>
        <dbReference type="ARBA" id="ARBA00004123"/>
    </source>
</evidence>
<dbReference type="InterPro" id="IPR013083">
    <property type="entry name" value="Znf_RING/FYVE/PHD"/>
</dbReference>
<keyword evidence="7" id="KW-0597">Phosphoprotein</keyword>
<evidence type="ECO:0000259" key="28">
    <source>
        <dbReference type="PROSITE" id="PS50135"/>
    </source>
</evidence>
<dbReference type="STRING" id="94237.ENSMMOP00000018446"/>
<dbReference type="Gene3D" id="1.10.1630.10">
    <property type="entry name" value="Nuclear receptor coactivator, CREB-bp-like, interlocking domain"/>
    <property type="match status" value="1"/>
</dbReference>
<dbReference type="PROSITE" id="PS50134">
    <property type="entry name" value="ZF_TAZ"/>
    <property type="match status" value="2"/>
</dbReference>
<evidence type="ECO:0000259" key="27">
    <source>
        <dbReference type="PROSITE" id="PS50134"/>
    </source>
</evidence>
<dbReference type="PANTHER" id="PTHR13808">
    <property type="entry name" value="CBP/P300-RELATED"/>
    <property type="match status" value="1"/>
</dbReference>
<dbReference type="Pfam" id="PF08214">
    <property type="entry name" value="HAT_KAT11"/>
    <property type="match status" value="1"/>
</dbReference>
<feature type="zinc finger region" description="TAZ-type" evidence="23">
    <location>
        <begin position="311"/>
        <end position="416"/>
    </location>
</feature>
<dbReference type="GO" id="GO:0005654">
    <property type="term" value="C:nucleoplasm"/>
    <property type="evidence" value="ECO:0007669"/>
    <property type="project" value="UniProtKB-ARBA"/>
</dbReference>
<feature type="compositionally biased region" description="Basic and acidic residues" evidence="25">
    <location>
        <begin position="1438"/>
        <end position="1450"/>
    </location>
</feature>
<feature type="compositionally biased region" description="Polar residues" evidence="25">
    <location>
        <begin position="952"/>
        <end position="961"/>
    </location>
</feature>
<dbReference type="FunFam" id="2.10.110.40:FF:000001">
    <property type="entry name" value="E1A binding protein p300"/>
    <property type="match status" value="1"/>
</dbReference>
<dbReference type="PROSITE" id="PS01357">
    <property type="entry name" value="ZF_ZZ_1"/>
    <property type="match status" value="1"/>
</dbReference>
<evidence type="ECO:0000256" key="6">
    <source>
        <dbReference type="ARBA" id="ARBA00022499"/>
    </source>
</evidence>
<evidence type="ECO:0000256" key="15">
    <source>
        <dbReference type="ARBA" id="ARBA00023015"/>
    </source>
</evidence>
<reference evidence="31" key="2">
    <citation type="submission" date="2025-09" db="UniProtKB">
        <authorList>
            <consortium name="Ensembl"/>
        </authorList>
    </citation>
    <scope>IDENTIFICATION</scope>
</reference>
<dbReference type="SMART" id="SM00297">
    <property type="entry name" value="BROMO"/>
    <property type="match status" value="1"/>
</dbReference>
<dbReference type="Pfam" id="PF09030">
    <property type="entry name" value="Creb_binding"/>
    <property type="match status" value="1"/>
</dbReference>
<dbReference type="CDD" id="cd20910">
    <property type="entry name" value="NCBD_CREBBP-p300_like"/>
    <property type="match status" value="1"/>
</dbReference>
<evidence type="ECO:0000256" key="3">
    <source>
        <dbReference type="ARBA" id="ARBA00013184"/>
    </source>
</evidence>
<dbReference type="SUPFAM" id="SSF69125">
    <property type="entry name" value="Nuclear receptor coactivator interlocking domain"/>
    <property type="match status" value="1"/>
</dbReference>
<dbReference type="InterPro" id="IPR043145">
    <property type="entry name" value="Znf_ZZ_sf"/>
</dbReference>
<evidence type="ECO:0000256" key="25">
    <source>
        <dbReference type="SAM" id="MobiDB-lite"/>
    </source>
</evidence>
<feature type="compositionally biased region" description="Polar residues" evidence="25">
    <location>
        <begin position="872"/>
        <end position="887"/>
    </location>
</feature>
<dbReference type="PROSITE" id="PS51727">
    <property type="entry name" value="CBP_P300_HAT"/>
    <property type="match status" value="1"/>
</dbReference>